<protein>
    <recommendedName>
        <fullName evidence="1">ATPase AAA-type core domain-containing protein</fullName>
    </recommendedName>
</protein>
<evidence type="ECO:0000313" key="3">
    <source>
        <dbReference type="Proteomes" id="UP000011713"/>
    </source>
</evidence>
<dbReference type="InParanoid" id="M4BPY1"/>
<dbReference type="EMBL" id="JH598533">
    <property type="status" value="NOT_ANNOTATED_CDS"/>
    <property type="molecule type" value="Genomic_DNA"/>
</dbReference>
<dbReference type="EnsemblProtists" id="HpaT808470">
    <property type="protein sequence ID" value="HpaP808470"/>
    <property type="gene ID" value="HpaG808470"/>
</dbReference>
<name>M4BPY1_HYAAE</name>
<organism evidence="2 3">
    <name type="scientific">Hyaloperonospora arabidopsidis (strain Emoy2)</name>
    <name type="common">Downy mildew agent</name>
    <name type="synonym">Peronospora arabidopsidis</name>
    <dbReference type="NCBI Taxonomy" id="559515"/>
    <lineage>
        <taxon>Eukaryota</taxon>
        <taxon>Sar</taxon>
        <taxon>Stramenopiles</taxon>
        <taxon>Oomycota</taxon>
        <taxon>Peronosporomycetes</taxon>
        <taxon>Peronosporales</taxon>
        <taxon>Peronosporaceae</taxon>
        <taxon>Hyaloperonospora</taxon>
    </lineage>
</organism>
<dbReference type="PANTHER" id="PTHR48102:SF7">
    <property type="entry name" value="ATP-DEPENDENT CLP PROTEASE ATP-BINDING SUBUNIT CLPX-LIKE, MITOCHONDRIAL"/>
    <property type="match status" value="1"/>
</dbReference>
<dbReference type="InterPro" id="IPR027417">
    <property type="entry name" value="P-loop_NTPase"/>
</dbReference>
<accession>M4BPY1</accession>
<keyword evidence="3" id="KW-1185">Reference proteome</keyword>
<dbReference type="STRING" id="559515.M4BPY1"/>
<dbReference type="HOGENOM" id="CLU_1790633_0_0_1"/>
<evidence type="ECO:0000259" key="1">
    <source>
        <dbReference type="Pfam" id="PF00004"/>
    </source>
</evidence>
<dbReference type="AlphaFoldDB" id="M4BPY1"/>
<dbReference type="Proteomes" id="UP000011713">
    <property type="component" value="Unassembled WGS sequence"/>
</dbReference>
<reference evidence="3" key="1">
    <citation type="journal article" date="2010" name="Science">
        <title>Signatures of adaptation to obligate biotrophy in the Hyaloperonospora arabidopsidis genome.</title>
        <authorList>
            <person name="Baxter L."/>
            <person name="Tripathy S."/>
            <person name="Ishaque N."/>
            <person name="Boot N."/>
            <person name="Cabral A."/>
            <person name="Kemen E."/>
            <person name="Thines M."/>
            <person name="Ah-Fong A."/>
            <person name="Anderson R."/>
            <person name="Badejoko W."/>
            <person name="Bittner-Eddy P."/>
            <person name="Boore J.L."/>
            <person name="Chibucos M.C."/>
            <person name="Coates M."/>
            <person name="Dehal P."/>
            <person name="Delehaunty K."/>
            <person name="Dong S."/>
            <person name="Downton P."/>
            <person name="Dumas B."/>
            <person name="Fabro G."/>
            <person name="Fronick C."/>
            <person name="Fuerstenberg S.I."/>
            <person name="Fulton L."/>
            <person name="Gaulin E."/>
            <person name="Govers F."/>
            <person name="Hughes L."/>
            <person name="Humphray S."/>
            <person name="Jiang R.H."/>
            <person name="Judelson H."/>
            <person name="Kamoun S."/>
            <person name="Kyung K."/>
            <person name="Meijer H."/>
            <person name="Minx P."/>
            <person name="Morris P."/>
            <person name="Nelson J."/>
            <person name="Phuntumart V."/>
            <person name="Qutob D."/>
            <person name="Rehmany A."/>
            <person name="Rougon-Cardoso A."/>
            <person name="Ryden P."/>
            <person name="Torto-Alalibo T."/>
            <person name="Studholme D."/>
            <person name="Wang Y."/>
            <person name="Win J."/>
            <person name="Wood J."/>
            <person name="Clifton S.W."/>
            <person name="Rogers J."/>
            <person name="Van den Ackerveken G."/>
            <person name="Jones J.D."/>
            <person name="McDowell J.M."/>
            <person name="Beynon J."/>
            <person name="Tyler B.M."/>
        </authorList>
    </citation>
    <scope>NUCLEOTIDE SEQUENCE [LARGE SCALE GENOMIC DNA]</scope>
    <source>
        <strain evidence="3">Emoy2</strain>
    </source>
</reference>
<dbReference type="GO" id="GO:0005524">
    <property type="term" value="F:ATP binding"/>
    <property type="evidence" value="ECO:0007669"/>
    <property type="project" value="InterPro"/>
</dbReference>
<feature type="domain" description="ATPase AAA-type core" evidence="1">
    <location>
        <begin position="86"/>
        <end position="124"/>
    </location>
</feature>
<dbReference type="VEuPathDB" id="FungiDB:HpaG808470"/>
<dbReference type="InterPro" id="IPR050052">
    <property type="entry name" value="ATP-dep_Clp_protease_ClpX"/>
</dbReference>
<reference evidence="2" key="2">
    <citation type="submission" date="2015-06" db="UniProtKB">
        <authorList>
            <consortium name="EnsemblProtists"/>
        </authorList>
    </citation>
    <scope>IDENTIFICATION</scope>
    <source>
        <strain evidence="2">Emoy2</strain>
    </source>
</reference>
<dbReference type="GO" id="GO:0016887">
    <property type="term" value="F:ATP hydrolysis activity"/>
    <property type="evidence" value="ECO:0007669"/>
    <property type="project" value="InterPro"/>
</dbReference>
<dbReference type="InterPro" id="IPR003959">
    <property type="entry name" value="ATPase_AAA_core"/>
</dbReference>
<dbReference type="SUPFAM" id="SSF52540">
    <property type="entry name" value="P-loop containing nucleoside triphosphate hydrolases"/>
    <property type="match status" value="1"/>
</dbReference>
<sequence>MCDGLFPRAYGGRGQQDHADDARRSILGRRLLLKEIYPIPAEFEGTTRQTLIDSFGSNLAASHAPNAAVQDKLQSLEGVELDKTHIMLVGPTGSGKTLLAKTLARLDKVSIVIANATYFFDSSWVRGRGCLVGFVQTVPSCRLQH</sequence>
<dbReference type="eggNOG" id="KOG0745">
    <property type="taxonomic scope" value="Eukaryota"/>
</dbReference>
<dbReference type="Gene3D" id="3.40.50.300">
    <property type="entry name" value="P-loop containing nucleotide triphosphate hydrolases"/>
    <property type="match status" value="1"/>
</dbReference>
<dbReference type="GO" id="GO:0051603">
    <property type="term" value="P:proteolysis involved in protein catabolic process"/>
    <property type="evidence" value="ECO:0007669"/>
    <property type="project" value="TreeGrafter"/>
</dbReference>
<dbReference type="GO" id="GO:0005759">
    <property type="term" value="C:mitochondrial matrix"/>
    <property type="evidence" value="ECO:0007669"/>
    <property type="project" value="TreeGrafter"/>
</dbReference>
<evidence type="ECO:0000313" key="2">
    <source>
        <dbReference type="EnsemblProtists" id="HpaP808470"/>
    </source>
</evidence>
<proteinExistence type="predicted"/>
<dbReference type="PANTHER" id="PTHR48102">
    <property type="entry name" value="ATP-DEPENDENT CLP PROTEASE ATP-BINDING SUBUNIT CLPX-LIKE, MITOCHONDRIAL-RELATED"/>
    <property type="match status" value="1"/>
</dbReference>
<dbReference type="Pfam" id="PF00004">
    <property type="entry name" value="AAA"/>
    <property type="match status" value="1"/>
</dbReference>